<reference evidence="1" key="1">
    <citation type="submission" date="2020-11" db="EMBL/GenBank/DDBJ databases">
        <title>Sequencing the genomes of 1000 actinobacteria strains.</title>
        <authorList>
            <person name="Klenk H.-P."/>
        </authorList>
    </citation>
    <scope>NUCLEOTIDE SEQUENCE</scope>
    <source>
        <strain evidence="1">DSM 43175</strain>
    </source>
</reference>
<dbReference type="Proteomes" id="UP000614047">
    <property type="component" value="Unassembled WGS sequence"/>
</dbReference>
<sequence length="38" mass="4118">MGRSGAGKTVLAIELVMQLVEPFLAGPPAGDRWWSRYG</sequence>
<organism evidence="1 2">
    <name type="scientific">Actinomadura viridis</name>
    <dbReference type="NCBI Taxonomy" id="58110"/>
    <lineage>
        <taxon>Bacteria</taxon>
        <taxon>Bacillati</taxon>
        <taxon>Actinomycetota</taxon>
        <taxon>Actinomycetes</taxon>
        <taxon>Streptosporangiales</taxon>
        <taxon>Thermomonosporaceae</taxon>
        <taxon>Actinomadura</taxon>
    </lineage>
</organism>
<protein>
    <submittedName>
        <fullName evidence="1">KaiC/GvpD/RAD55 family RecA-like ATPase</fullName>
    </submittedName>
</protein>
<dbReference type="EMBL" id="JADOUA010000001">
    <property type="protein sequence ID" value="MBG6086052.1"/>
    <property type="molecule type" value="Genomic_DNA"/>
</dbReference>
<accession>A0A931DCT9</accession>
<name>A0A931DCT9_9ACTN</name>
<proteinExistence type="predicted"/>
<comment type="caution">
    <text evidence="1">The sequence shown here is derived from an EMBL/GenBank/DDBJ whole genome shotgun (WGS) entry which is preliminary data.</text>
</comment>
<evidence type="ECO:0000313" key="1">
    <source>
        <dbReference type="EMBL" id="MBG6086052.1"/>
    </source>
</evidence>
<gene>
    <name evidence="1" type="ORF">IW256_000165</name>
</gene>
<dbReference type="AlphaFoldDB" id="A0A931DCT9"/>
<evidence type="ECO:0000313" key="2">
    <source>
        <dbReference type="Proteomes" id="UP000614047"/>
    </source>
</evidence>
<keyword evidence="2" id="KW-1185">Reference proteome</keyword>